<dbReference type="SUPFAM" id="SSF50969">
    <property type="entry name" value="YVTN repeat-like/Quinoprotein amine dehydrogenase"/>
    <property type="match status" value="1"/>
</dbReference>
<dbReference type="InterPro" id="IPR001680">
    <property type="entry name" value="WD40_rpt"/>
</dbReference>
<dbReference type="PANTHER" id="PTHR47197:SF3">
    <property type="entry name" value="DIHYDRO-HEME D1 DEHYDROGENASE"/>
    <property type="match status" value="1"/>
</dbReference>
<dbReference type="SUPFAM" id="SSF75011">
    <property type="entry name" value="3-carboxy-cis,cis-mucoante lactonizing enzyme"/>
    <property type="match status" value="3"/>
</dbReference>
<dbReference type="Gene3D" id="2.130.10.10">
    <property type="entry name" value="YVTN repeat-like/Quinoprotein amine dehydrogenase"/>
    <property type="match status" value="13"/>
</dbReference>
<dbReference type="SUPFAM" id="SSF63829">
    <property type="entry name" value="Calcium-dependent phosphotriesterase"/>
    <property type="match status" value="4"/>
</dbReference>
<dbReference type="EMBL" id="DP000238">
    <property type="protein sequence ID" value="ABK77549.1"/>
    <property type="molecule type" value="Genomic_DNA"/>
</dbReference>
<evidence type="ECO:0000313" key="3">
    <source>
        <dbReference type="Proteomes" id="UP000000758"/>
    </source>
</evidence>
<name>A0RW32_CENSY</name>
<sequence length="5278" mass="554349">MGGKRTHPSVMMHYTGGNSGLRGPRRRGSVRSAPVLAVAVLLAACAAALPGAYAELDAVSSALDVENQRIVLVFDSTVNISSVDPTRMHVRNGDTLSGGITLEGDSLVTAGDSDVLVFELTSQQYSQLGGFADPWLHFDADALSGPAGSYPGSSTFTLPSRTAFVSVGAQERVVRAMAFSPDGLTMLITGDAPRRVFQYALSGPYDIESAELEGSADLDSRTGDPLGLAFSNDGLRMFVSGTTGHVGQYSVGAPFDVVSSPISYVAEYDAANEGGAGQILDGLAFDPGGTRMFVSDLANDQIRQYDLTVPYSPGLIVDSAGSLAVGGSALNPSISGISFSPDGLRIFMTDAANNMLHVYRAQAPYDVREATLVGRPLDLSALGGRAADVLVMPGGTDLLIAENIGTDGIHRIQLASLYDGALVTPSVSSSIGGETSGIAFSADGLYMLVTDTEESQVRGFRLSAPYDTSTAVFDDVTNVSLNRPVDVILHSSNHVMYVLDRGNERVPRDGKVLEYFLTSPYNLTSATFSGGELRVGDEDNMTGGFAHNDDGTSVFVTGHQSDSVHRYDLSDPYRPIPAVYAETLDVSDRVRDPSDVEFALGGLFMLLTESDGIMHSYSLGQPYDLGTASYGRSFTGDRPGGLGGAVPLLNGSGIITLSGDGTISRLATAALPLRPCDPGQPLAGGACGDLGEPPAFASAIMGLAGREIEITFDRPVDAASVRPDRITITDGVGLVGGVQLSSAAQVVQGDPNTIRFELNRTDASTVFGYDDPTLRFDGGALRGTFYNFPPGFEVPGPPVAGSADISDRTEALSGVEFSADGSVMYAVSADPKGILQYSLGTPYDIDAAEYYGRFDISSRPGDPEGMSFSPDGGRMYVAMHDRVFQYRLDVPFVVLEAGLPEGDSFADGSCNSPTRPQGRACRTGGFTAGSVELTDAVVSSDGGRLFIVDGGTVHQYALFPRFNINSAASTPDASFALVEDPAAGGLRFSPDGLIMIVTGGSGHVYRYDLDEPFDLSGMSSTPFLEVDAQDASPSGVAFSADGHQMFIAGSETGTIYRYVLPRPFDPAVSAYDGLFDSGASPGGDGIAAGPGGESLFLTSSTDLYRHFMIPPYNILGADPNESNMQSVGGSAGRGLAASPSGHRVYAALDGSMVAQLNSGPPVDLVPDTTIRLADTAGDLQGIEVSDDGQKIFVADGMTRTIHQYYLDESFAIGQGNRYAGSFALGSEVGDPTGLYMSPGGDSMFISDGDQLHEYSLRIPYEVSTASYRGDLELSQHMGNATAVTFSDDGLVMYVSGNDGVHQYLLGARQLFVCPAQQHIENGACAGEIPSGIELAPPGLDGATGLLQMPFNELINAESIQPGLISVRDGLSATSGVGPLDSVPGDGDSVVRLELGGPELDEAYNYTNPYLHFEAGALANLAGDPFPIPHDSRTAVRQAFFPVDDPPADVAFSADGLGMIVAGGGVAVYTLADPFDVRGAVLFGMSEPEANYTAVEFSADGTVMLLASEAGIDSYSLNAPYFPIGGILGESYSPTEEAAPLGLAASDDGRRIFVTGASGSVHQYDLSAPYALNTALLAGSFDVSGQDRLPSGVSFAGGGSIMHVAGGAGGLVHMYELFRPFDVTSAEYTGPNRAGRVPGGISGVAFSGDGLRMFSADADPAGIIQYALNVRQLAFEPDGPRLLDATLEIRTGTIIVKLDRVINTSSISDESLILADANDPDYSFPFSSSLFRTTEADSDVIRMMAGGGEFDITGIAPESPALAYQEDAFRDRDGRSFPVPLDVESLQRVDRFSSGGDAPEAVTFSSDGTTMLMANGTSFIYQYSLDPPYRLAGATYEGMYNTGSDTPPTGLFLSPDDRQLFVAFFFDDVYRYSLSRPAEITSGVQRTQTLAGGPSGLPAYRDVIFSPDGLRMFLATLDGNAHQYDLAVPYSLSLAELQHSAFVSRGGSVGGMWFSPGGTELLVSQSNANGVYRFDLSLPYDLGNVSGSTFDSVGVGGVPNDLAFSHDGRTMFIAGAGSLNSYDLFSRDLALCPGDPVCGTITAQYPLFALDAPEQSDAADARRVLDITDAPTISEDLVEQLRPTRAGDLPLFSDSATVIGKSFALVSAVADSGGILSIVFDAPVDHSSVDASRIHIRDGNDAEGLTLLPVELSSTGTGNTVSFGLNETRIGEVLAQSSPRLHFDEGALNGAGGERFPEPFALPLPAQKGSLNVAAQDGTPQGAAFSPDGMIMLMAGTGSDAVHQYDLPAAYDVEAAEYSGASLATPGMEPVALVFADGGRLLIILDGAGFAVRSYEMTDPYNISTAAPSGGVLSTSGREVEPRGIAISPDGLSIFVTGQGSNSVHQYSLGTAFDLSTGSYSGKSVSVAEQETNIQGVAFSARGDLMFIVGTESDLLHRYELSGAFDLSGRTHTGSLYIAGTGGDAMDLALSTDGRLAFIPDSSSDSIHRYELDGPYGIDGTPTGEYGLPDSAPTGVAFSADGTLMLISGNGGDAVYGFALDPPFDLSAPRSSGSFSTAAEDTVPRDVDITADGGSVFVMGRQTDSVHRYDLASPFEITAPTHNGSFFVGETETTPNGLAFTQDGDGLFIVGFAEDAVYEYNLEGPYDLNGSMPNSSLAGSLNLGDRGENPTDVYFLPGGDVMLAASVGAASVLRYDLESAYNISTAEYAGSFSVRNEGTSPTGLAYSADGMRLFVTDAVTDAIHWYELGTYPVGITQSSAASDVPLFSDDASASIPPPGLVSVTAHAGDILRIVFDQPIDHSTVNASRIHARDGNETTGVTLVQADLVGPGTGNTVSFNMSGNLGEILDYSSPRLHFDADALRSIHGDSFPRQFELPLPSYRGSFGVAVQETRIEGVAFSPDGRRMIITGTDSGAVHQYDLPRPYDMQAARYSGISIPTMIEPVDLAFADGGSLLVILGIANDAVHAYRLAEPYDIVNAIPTEGVLSVRSQAPAPRGIAISSDGLQVFVTGQESDSVHEYSLGTAFDLSTGVYNASIEVMDQAMSPQGVTFSADGTLMFITGANSKSLHRYELDGAFNIAGSTHTGTFYLADNAGSPSGLDFSADGRLVFVSDFVFDAVHVYELDGPYGIDGPPTGMFGLPDADPTGVAFSADGTLMIVSGNDRDGVFGFELGLPFDLSAPGTNRSFSTSGEDAEPHDVDISADGGSVFVIGREGGRVHRYDLASPYNITAPTPNGSFFVGGSEPFPSGLEFTPDGEGLFIVGADEHTVYEYSLAGPYDLRGSMPADSLVGSFSVKGQDDSPVAVSFSTDGHVMFAASSARDRVLRYELGSPYGLGSVEYTGSFNLRDQGTSPTGLAFSADGLRMFFTDSDTAAVYWYQMGTHPIGISQTAFARNITVAEGDAPGIVDGGVPDVMRKLAAKGNSTPGVGDAATADRTVRISEVDMPVIIGDGVHDITGDGVAKGNSTPGVGDAATADRTAKISEVDMPGIVDGGVPNATRNEVAEGSSTPGVVDGAATARMGKLSADDTPDVADGGVHDAMRKLVANGTSAPGVSDRAERIINGVMMPPDLQVVSIVLDSRGVLEITFDGMVNKNVIKHGLISIADGYAPAGRIPLTAGEITTAGPDSLRYALDANKWNLVRDYADPRLRFDIGALGPGLPDVGYRLPDTLYPYELDTASVDLNNTEESPQALAFSVDGTVMFTVGLDLDTVFRYVLEQPYDISSARIDGSHNVGDQEEDPRGLAFSADGLKMFVAGNDTVHQYSLGSQFGFNPAPSFNASFSTVEDGLVTGIDFGRNGTIMYLSGANNSAIQQYDLSSPYDITVQPVHAGNFSTVSQDDSPRGVIVSEDGRNMLVLGGEDDRVYMYGIDEPHNITTAGYVGSLQVRNQENNPEGMAASADGRLLFVTGTQNNEVHRYDLGAPYDAAQVRADGGPTFNVYNNVDNRDGPGRVPTGIVFSPDGLQMFVSSHALGTVQAYNLTVPYSVTTATAADSYATATSGLARDRPFDVEFSADGLWMFNTGREGQNLYSYTLDTPYNITSAVQNGTYDIETSAQAAVVFNPEGTIMLLAVETPGSIQEYNLPNPFNISGAVAAPFSIGDGLSPVGLEYSSDGHRLFIMDNTEVVHRYDLLTPYSLNVSLFIDSEVFNSDAQTNDITFSGDGRKLFIAGGQGHNIVTYNLTSPYDITSSARSTALLVETSSNPTPSDVSVSNDGRSVLVFNNLRDRVSDYTLLQPYDLSTRGQQAESPAAANSNVNAMEFSSNGTLMFLMGWTAPAAGDNPDNIAGREIHTYNLSTAFDTTTAQLIGSFITGSVTNPLPSEPRNEPPDKSISSPSAMRFSPDGIDLFIIDEIERAIHHFNLSSPYLVDNTTAYVESLDVENRDSNPSGLAFSADGKRMFITGANRDAIQRYDLDIAHNLSTAVYSGLISVGRLENQPRGIAFSEDGSRLFFTGEQRDLVYLFDLAGPETIRVLPGVLDDVDTMTHNVPAVDKPSVFDGPPASTVVRTLIISENDILSFEETDGIADMASPNATDKPGISDPVRLAVSFNLAGDDAPTVLDVPGVGEIPDRPTLVSVADSLMFEDPVAVDVMISSRNASDTPAISDPVRLAVQFFLTEDDAPTVLDVPGVGEIPDRPTLVSVADSLMFEDPVAVDVMMSSESVVRNGTDKPAVSDEPRLVWTIHISENDTLSFEEIDDVGGMTSRSASDTPAISDPVRLAVSFNLAGDDAPTVADVPDVGEIPDRPTLVSVGDSLMFVDLPGVDVMMGRNVVERNGTDRPAVSDEPRLVRTISLSGNDTLSVEERDDVGGTTRRNGTDTPIISDPVRLSVLFHLTGDDAPTVLDVPGVDEMANRPIPLPGGDSPSFTELPGANVMMGRDAVIRSVTDAPTVSEDQHVARITSISEDDSPSFEEIPGVDDMTSRDAADMPAVSDSARLSVQFFLSGDDAPTVVDVPDVDSGRNEDAPTVAERISLGFSRMASDEPTVADSAQPGPIMIRDIPDVDDSVAFGLSITVSDEPTVADRTPGLEPTDAPAVSDLAEADRIRPAPPPEPRPVPRSSGGGGGGGGGGGLAPTGSSLGYSASFDFTSGGINTLTAPVSIRLASGLPLVITPVLNPGTLTVYDMEIRLNDIEGAAAEVYYNRLGAFYGKECGGETAESASLYTCDVSSAISGAASHSEKGGALESISIPLQDGFSGTMTLMLRDNQGLKLADHERLYRVSTILADTPIPSGPPAAEPQPSAEPQPPRQVEPPGPAAQPPRDEPAAPSPVEPEPQAPRPGTPRMDPEPSGLEQDSARDSAPEDMDILGRLIDFFRSLFG</sequence>
<evidence type="ECO:0000313" key="2">
    <source>
        <dbReference type="EMBL" id="ABK77549.1"/>
    </source>
</evidence>
<dbReference type="SUPFAM" id="SSF101898">
    <property type="entry name" value="NHL repeat"/>
    <property type="match status" value="1"/>
</dbReference>
<feature type="compositionally biased region" description="Pro residues" evidence="1">
    <location>
        <begin position="5225"/>
        <end position="5239"/>
    </location>
</feature>
<feature type="region of interest" description="Disordered" evidence="1">
    <location>
        <begin position="4977"/>
        <end position="5034"/>
    </location>
</feature>
<dbReference type="EnsemblBacteria" id="ABK77549">
    <property type="protein sequence ID" value="ABK77549"/>
    <property type="gene ID" value="CENSYa_0917"/>
</dbReference>
<keyword evidence="3" id="KW-1185">Reference proteome</keyword>
<feature type="region of interest" description="Disordered" evidence="1">
    <location>
        <begin position="1"/>
        <end position="26"/>
    </location>
</feature>
<dbReference type="HOGENOM" id="CLU_223243_0_0_2"/>
<dbReference type="KEGG" id="csy:CENSYa_0917"/>
<reference evidence="2 3" key="1">
    <citation type="journal article" date="2006" name="Proc. Natl. Acad. Sci. U.S.A.">
        <title>Genomic analysis of the uncultivated marine crenarchaeote Cenarchaeum symbiosum.</title>
        <authorList>
            <person name="Hallam S.J."/>
            <person name="Konstantinidis K.T."/>
            <person name="Putnam N."/>
            <person name="Schleper C."/>
            <person name="Watanabe Y."/>
            <person name="Sugahara J."/>
            <person name="Preston C."/>
            <person name="de la Torre J."/>
            <person name="Richardson P.M."/>
            <person name="DeLong E.F."/>
        </authorList>
    </citation>
    <scope>NUCLEOTIDE SEQUENCE [LARGE SCALE GENOMIC DNA]</scope>
    <source>
        <strain evidence="3">A</strain>
    </source>
</reference>
<dbReference type="PANTHER" id="PTHR47197">
    <property type="entry name" value="PROTEIN NIRF"/>
    <property type="match status" value="1"/>
</dbReference>
<dbReference type="InterPro" id="IPR011044">
    <property type="entry name" value="Quino_amine_DH_bsu"/>
</dbReference>
<protein>
    <submittedName>
        <fullName evidence="2">Uncharacterized protein</fullName>
    </submittedName>
</protein>
<proteinExistence type="predicted"/>
<dbReference type="SUPFAM" id="SSF50956">
    <property type="entry name" value="Thermostable phytase (3-phytase)"/>
    <property type="match status" value="4"/>
</dbReference>
<evidence type="ECO:0000256" key="1">
    <source>
        <dbReference type="SAM" id="MobiDB-lite"/>
    </source>
</evidence>
<feature type="region of interest" description="Disordered" evidence="1">
    <location>
        <begin position="4273"/>
        <end position="4297"/>
    </location>
</feature>
<dbReference type="SMART" id="SM00320">
    <property type="entry name" value="WD40"/>
    <property type="match status" value="24"/>
</dbReference>
<feature type="region of interest" description="Disordered" evidence="1">
    <location>
        <begin position="5184"/>
        <end position="5262"/>
    </location>
</feature>
<accession>A0RW32</accession>
<feature type="compositionally biased region" description="Pro residues" evidence="1">
    <location>
        <begin position="5189"/>
        <end position="5217"/>
    </location>
</feature>
<feature type="compositionally biased region" description="Gly residues" evidence="1">
    <location>
        <begin position="5019"/>
        <end position="5032"/>
    </location>
</feature>
<dbReference type="InterPro" id="IPR015943">
    <property type="entry name" value="WD40/YVTN_repeat-like_dom_sf"/>
</dbReference>
<dbReference type="STRING" id="414004.CENSYa_0917"/>
<feature type="compositionally biased region" description="Pro residues" evidence="1">
    <location>
        <begin position="5006"/>
        <end position="5015"/>
    </location>
</feature>
<dbReference type="InterPro" id="IPR051200">
    <property type="entry name" value="Host-pathogen_enzymatic-act"/>
</dbReference>
<dbReference type="SUPFAM" id="SSF82171">
    <property type="entry name" value="DPP6 N-terminal domain-like"/>
    <property type="match status" value="1"/>
</dbReference>
<dbReference type="Proteomes" id="UP000000758">
    <property type="component" value="Chromosome"/>
</dbReference>
<gene>
    <name evidence="2" type="ordered locus">CENSYa_0917</name>
</gene>
<organism evidence="2 3">
    <name type="scientific">Cenarchaeum symbiosum (strain A)</name>
    <dbReference type="NCBI Taxonomy" id="414004"/>
    <lineage>
        <taxon>Archaea</taxon>
        <taxon>Nitrososphaerota</taxon>
        <taxon>Candidatus Cenarchaeales</taxon>
        <taxon>Candidatus Cenarchaeaceae</taxon>
        <taxon>Candidatus Cenarchaeum</taxon>
    </lineage>
</organism>
<dbReference type="PATRIC" id="fig|414004.10.peg.848"/>